<comment type="caution">
    <text evidence="1">The sequence shown here is derived from an EMBL/GenBank/DDBJ whole genome shotgun (WGS) entry which is preliminary data.</text>
</comment>
<dbReference type="EMBL" id="BOMW01000066">
    <property type="protein sequence ID" value="GIF08697.1"/>
    <property type="molecule type" value="Genomic_DNA"/>
</dbReference>
<evidence type="ECO:0000313" key="1">
    <source>
        <dbReference type="EMBL" id="GIF08697.1"/>
    </source>
</evidence>
<dbReference type="RefSeq" id="WP_203684046.1">
    <property type="nucleotide sequence ID" value="NZ_BOMW01000066.1"/>
</dbReference>
<sequence>MVSSRTERRLAERVQLNAAMCKVPLSSWVAMTRRERRRRLQNVRKETHRG</sequence>
<organism evidence="1 2">
    <name type="scientific">Actinoplanes siamensis</name>
    <dbReference type="NCBI Taxonomy" id="1223317"/>
    <lineage>
        <taxon>Bacteria</taxon>
        <taxon>Bacillati</taxon>
        <taxon>Actinomycetota</taxon>
        <taxon>Actinomycetes</taxon>
        <taxon>Micromonosporales</taxon>
        <taxon>Micromonosporaceae</taxon>
        <taxon>Actinoplanes</taxon>
    </lineage>
</organism>
<proteinExistence type="predicted"/>
<name>A0A919NCI2_9ACTN</name>
<dbReference type="AlphaFoldDB" id="A0A919NCI2"/>
<dbReference type="Proteomes" id="UP000629619">
    <property type="component" value="Unassembled WGS sequence"/>
</dbReference>
<reference evidence="1" key="1">
    <citation type="submission" date="2021-01" db="EMBL/GenBank/DDBJ databases">
        <title>Whole genome shotgun sequence of Actinoplanes siamensis NBRC 109076.</title>
        <authorList>
            <person name="Komaki H."/>
            <person name="Tamura T."/>
        </authorList>
    </citation>
    <scope>NUCLEOTIDE SEQUENCE</scope>
    <source>
        <strain evidence="1">NBRC 109076</strain>
    </source>
</reference>
<accession>A0A919NCI2</accession>
<keyword evidence="2" id="KW-1185">Reference proteome</keyword>
<protein>
    <submittedName>
        <fullName evidence="1">Uncharacterized protein</fullName>
    </submittedName>
</protein>
<evidence type="ECO:0000313" key="2">
    <source>
        <dbReference type="Proteomes" id="UP000629619"/>
    </source>
</evidence>
<gene>
    <name evidence="1" type="ORF">Asi03nite_62350</name>
</gene>